<dbReference type="PANTHER" id="PTHR30595:SF6">
    <property type="entry name" value="SCHLAFEN ALBA-2 DOMAIN-CONTAINING PROTEIN"/>
    <property type="match status" value="1"/>
</dbReference>
<dbReference type="Pfam" id="PF13749">
    <property type="entry name" value="HATPase_c_4"/>
    <property type="match status" value="1"/>
</dbReference>
<dbReference type="Gene3D" id="1.10.10.10">
    <property type="entry name" value="Winged helix-like DNA-binding domain superfamily/Winged helix DNA-binding domain"/>
    <property type="match status" value="1"/>
</dbReference>
<dbReference type="InterPro" id="IPR036388">
    <property type="entry name" value="WH-like_DNA-bd_sf"/>
</dbReference>
<feature type="domain" description="Schlafen AlbA-2" evidence="1">
    <location>
        <begin position="17"/>
        <end position="136"/>
    </location>
</feature>
<dbReference type="AlphaFoldDB" id="A0A150JE49"/>
<dbReference type="Pfam" id="PF13412">
    <property type="entry name" value="HTH_24"/>
    <property type="match status" value="1"/>
</dbReference>
<accession>A0A150JE49</accession>
<evidence type="ECO:0000259" key="1">
    <source>
        <dbReference type="Pfam" id="PF04326"/>
    </source>
</evidence>
<dbReference type="Pfam" id="PF04326">
    <property type="entry name" value="SLFN_AlbA_2"/>
    <property type="match status" value="1"/>
</dbReference>
<sequence length="465" mass="53700">MDKYIKLINNLIEYKTEEEWFEFKENWFEAHGIGEYISALSNGAVMRDKEYAYLVWGIQDGTHEIVGTSFDFHMDFKKEPLEHYLARQINPDVSFSFKEIEIDGKRLVVLEIPCAAKIPTSFDGVRYIRIGSSKVNVAKYPEREAKLFESLRKEKCSIQSLESEYQELTFERLFTYYAGKGITLNAKNFKKNLGLFTKDGKHNLLAQLLSDDSHIPIRISVFTGETKASPLYSIKEFGNTCILLSLDKVLEYADVINLIQTDEKNRMLSRKDIPLFDMNAFREAAINAFVHNKWVDRNAPMITVYSNRIEILSRGTLAPNQTMEGFYLGESIPVNQKLSDIFLQLHISERSGRGVPKIIDTYGKDVFDFRENSIVVNIPFNRINRHIDYNVGDKVVNKIPLNPRRKRILEEIRNNPNITQIQLMQIIGIGKTAMQNNINFLKEYGYIERIGSNKAGYWNIKLLDG</sequence>
<dbReference type="Gene3D" id="3.30.565.60">
    <property type="match status" value="1"/>
</dbReference>
<reference evidence="2" key="1">
    <citation type="journal article" date="2016" name="ISME J.">
        <title>Chasing the elusive Euryarchaeota class WSA2: genomes reveal a uniquely fastidious methyl-reducing methanogen.</title>
        <authorList>
            <person name="Nobu M.K."/>
            <person name="Narihiro T."/>
            <person name="Kuroda K."/>
            <person name="Mei R."/>
            <person name="Liu W.T."/>
        </authorList>
    </citation>
    <scope>NUCLEOTIDE SEQUENCE [LARGE SCALE GENOMIC DNA]</scope>
    <source>
        <strain evidence="2">ADurb1213_Bin02801</strain>
    </source>
</reference>
<dbReference type="Gene3D" id="3.30.950.30">
    <property type="entry name" value="Schlafen, AAA domain"/>
    <property type="match status" value="1"/>
</dbReference>
<dbReference type="PANTHER" id="PTHR30595">
    <property type="entry name" value="GLPR-RELATED TRANSCRIPTIONAL REPRESSOR"/>
    <property type="match status" value="1"/>
</dbReference>
<dbReference type="InterPro" id="IPR007421">
    <property type="entry name" value="Schlafen_AlbA_2_dom"/>
</dbReference>
<evidence type="ECO:0000313" key="2">
    <source>
        <dbReference type="EMBL" id="KYC55818.1"/>
    </source>
</evidence>
<protein>
    <submittedName>
        <fullName evidence="2">Divergent AAA domain protein</fullName>
    </submittedName>
</protein>
<dbReference type="InterPro" id="IPR038475">
    <property type="entry name" value="RecG_C_sf"/>
</dbReference>
<organism evidence="2">
    <name type="scientific">Candidatus Methanofastidiosum methylothiophilum</name>
    <dbReference type="NCBI Taxonomy" id="1705564"/>
    <lineage>
        <taxon>Archaea</taxon>
        <taxon>Methanobacteriati</taxon>
        <taxon>Methanobacteriota</taxon>
        <taxon>Stenosarchaea group</taxon>
        <taxon>Candidatus Methanofastidiosia</taxon>
        <taxon>Candidatus Methanofastidiosales</taxon>
        <taxon>Candidatus Methanofastidiosaceae</taxon>
        <taxon>Candidatus Methanofastidiosum</taxon>
    </lineage>
</organism>
<accession>A0A150JFI7</accession>
<name>A0A150JE49_9EURY</name>
<dbReference type="InterPro" id="IPR038461">
    <property type="entry name" value="Schlafen_AlbA_2_dom_sf"/>
</dbReference>
<comment type="caution">
    <text evidence="2">The sequence shown here is derived from an EMBL/GenBank/DDBJ whole genome shotgun (WGS) entry which is preliminary data.</text>
</comment>
<gene>
    <name evidence="2" type="ORF">APG09_01547</name>
</gene>
<dbReference type="InterPro" id="IPR036390">
    <property type="entry name" value="WH_DNA-bd_sf"/>
</dbReference>
<dbReference type="PATRIC" id="fig|1706435.3.peg.1564"/>
<dbReference type="SUPFAM" id="SSF46785">
    <property type="entry name" value="Winged helix' DNA-binding domain"/>
    <property type="match status" value="1"/>
</dbReference>
<dbReference type="EMBL" id="LNJE01000032">
    <property type="protein sequence ID" value="KYC55818.1"/>
    <property type="molecule type" value="Genomic_DNA"/>
</dbReference>
<proteinExistence type="predicted"/>